<comment type="caution">
    <text evidence="1">The sequence shown here is derived from an EMBL/GenBank/DDBJ whole genome shotgun (WGS) entry which is preliminary data.</text>
</comment>
<proteinExistence type="predicted"/>
<dbReference type="AlphaFoldDB" id="A0A9K3PD74"/>
<dbReference type="OrthoDB" id="55875at2759"/>
<protein>
    <submittedName>
        <fullName evidence="1">Uncharacterized protein</fullName>
    </submittedName>
</protein>
<accession>A0A9K3PD74</accession>
<organism evidence="1 2">
    <name type="scientific">Nitzschia inconspicua</name>
    <dbReference type="NCBI Taxonomy" id="303405"/>
    <lineage>
        <taxon>Eukaryota</taxon>
        <taxon>Sar</taxon>
        <taxon>Stramenopiles</taxon>
        <taxon>Ochrophyta</taxon>
        <taxon>Bacillariophyta</taxon>
        <taxon>Bacillariophyceae</taxon>
        <taxon>Bacillariophycidae</taxon>
        <taxon>Bacillariales</taxon>
        <taxon>Bacillariaceae</taxon>
        <taxon>Nitzschia</taxon>
    </lineage>
</organism>
<name>A0A9K3PD74_9STRA</name>
<reference evidence="1" key="2">
    <citation type="submission" date="2021-04" db="EMBL/GenBank/DDBJ databases">
        <authorList>
            <person name="Podell S."/>
        </authorList>
    </citation>
    <scope>NUCLEOTIDE SEQUENCE</scope>
    <source>
        <strain evidence="1">Hildebrandi</strain>
    </source>
</reference>
<evidence type="ECO:0000313" key="1">
    <source>
        <dbReference type="EMBL" id="KAG7342371.1"/>
    </source>
</evidence>
<keyword evidence="2" id="KW-1185">Reference proteome</keyword>
<sequence>MRDHGIHQGADGSPKYSFHNLCEESPAEYKDTYIHGGPFHKHLTTLNGIGKMFSKYFLWCCLHQHRNTDPKKEFFLFPSDHGQTLHELPEMTAPHYIAAMRNLSSIRNGNEINAVNVHDFMLKPAMEHDHCMLLLMWLH</sequence>
<gene>
    <name evidence="1" type="ORF">IV203_007464</name>
</gene>
<evidence type="ECO:0000313" key="2">
    <source>
        <dbReference type="Proteomes" id="UP000693970"/>
    </source>
</evidence>
<reference evidence="1" key="1">
    <citation type="journal article" date="2021" name="Sci. Rep.">
        <title>Diploid genomic architecture of Nitzschia inconspicua, an elite biomass production diatom.</title>
        <authorList>
            <person name="Oliver A."/>
            <person name="Podell S."/>
            <person name="Pinowska A."/>
            <person name="Traller J.C."/>
            <person name="Smith S.R."/>
            <person name="McClure R."/>
            <person name="Beliaev A."/>
            <person name="Bohutskyi P."/>
            <person name="Hill E.A."/>
            <person name="Rabines A."/>
            <person name="Zheng H."/>
            <person name="Allen L.Z."/>
            <person name="Kuo A."/>
            <person name="Grigoriev I.V."/>
            <person name="Allen A.E."/>
            <person name="Hazlebeck D."/>
            <person name="Allen E.E."/>
        </authorList>
    </citation>
    <scope>NUCLEOTIDE SEQUENCE</scope>
    <source>
        <strain evidence="1">Hildebrandi</strain>
    </source>
</reference>
<dbReference type="EMBL" id="JAGRRH010000025">
    <property type="protein sequence ID" value="KAG7342371.1"/>
    <property type="molecule type" value="Genomic_DNA"/>
</dbReference>
<dbReference type="Proteomes" id="UP000693970">
    <property type="component" value="Unassembled WGS sequence"/>
</dbReference>